<dbReference type="PATRIC" id="fig|505345.6.peg.2153"/>
<dbReference type="RefSeq" id="WP_065238107.1">
    <property type="nucleotide sequence ID" value="NZ_JTJR01000047.1"/>
</dbReference>
<dbReference type="AlphaFoldDB" id="A0A1A7PMR5"/>
<evidence type="ECO:0000259" key="2">
    <source>
        <dbReference type="Pfam" id="PF13439"/>
    </source>
</evidence>
<sequence length="379" mass="43874">MQTKEPKIHILYLCGIAVHGGVGSYLTSVAQHFPQDKYVLHITYYAAQRFEEFEATILARNPHVVFHHLPAFSIKNLVTGKLWQATKKLYQQYHFDLVHAHNPYLSFIHFYFAKQHNIQGRILHSHSSQPSGSKIKAQINSLFYQLTKLFVTDRIACSRVAGEFLFKNSPYQIIYNAIACDRFAFNPQQRQQLRAQFQLDENTIVLGHVGNFEPVKNHQFLLQLLEKLAQQSQSYKLFLIGVGSLQAEYQQWVAEHQLQNQVIFLGYRKDVPKLLNLFDIFLLPSLFEGFPLSTLESQCNGLPTLVSNTVTDEVAITDLVNFYPINQTVEPWVSAIQQTIRNAQRESYADKMREQGFSIDQHIQQLIDCYQQVLQRQKK</sequence>
<dbReference type="PANTHER" id="PTHR12526">
    <property type="entry name" value="GLYCOSYLTRANSFERASE"/>
    <property type="match status" value="1"/>
</dbReference>
<evidence type="ECO:0000313" key="3">
    <source>
        <dbReference type="EMBL" id="OBX02982.1"/>
    </source>
</evidence>
<dbReference type="Gene3D" id="3.40.50.2000">
    <property type="entry name" value="Glycogen Phosphorylase B"/>
    <property type="match status" value="2"/>
</dbReference>
<feature type="domain" description="Glycosyl transferase family 1" evidence="1">
    <location>
        <begin position="190"/>
        <end position="354"/>
    </location>
</feature>
<dbReference type="PANTHER" id="PTHR12526:SF630">
    <property type="entry name" value="GLYCOSYLTRANSFERASE"/>
    <property type="match status" value="1"/>
</dbReference>
<accession>A0A1A7PMR5</accession>
<reference evidence="3 4" key="1">
    <citation type="submission" date="2014-11" db="EMBL/GenBank/DDBJ databases">
        <title>Pan-genome of Gallibacterium spp.</title>
        <authorList>
            <person name="Kudirkiene E."/>
            <person name="Bojesen A.M."/>
        </authorList>
    </citation>
    <scope>NUCLEOTIDE SEQUENCE [LARGE SCALE GENOMIC DNA]</scope>
    <source>
        <strain evidence="3 4">59/S3/89</strain>
    </source>
</reference>
<dbReference type="STRING" id="505345.QV06_10595"/>
<dbReference type="Pfam" id="PF00534">
    <property type="entry name" value="Glycos_transf_1"/>
    <property type="match status" value="1"/>
</dbReference>
<dbReference type="SUPFAM" id="SSF53756">
    <property type="entry name" value="UDP-Glycosyltransferase/glycogen phosphorylase"/>
    <property type="match status" value="1"/>
</dbReference>
<evidence type="ECO:0000313" key="4">
    <source>
        <dbReference type="Proteomes" id="UP000092626"/>
    </source>
</evidence>
<dbReference type="Proteomes" id="UP000092626">
    <property type="component" value="Unassembled WGS sequence"/>
</dbReference>
<dbReference type="InterPro" id="IPR001296">
    <property type="entry name" value="Glyco_trans_1"/>
</dbReference>
<proteinExistence type="predicted"/>
<dbReference type="GO" id="GO:1901135">
    <property type="term" value="P:carbohydrate derivative metabolic process"/>
    <property type="evidence" value="ECO:0007669"/>
    <property type="project" value="UniProtKB-ARBA"/>
</dbReference>
<dbReference type="InterPro" id="IPR028098">
    <property type="entry name" value="Glyco_trans_4-like_N"/>
</dbReference>
<evidence type="ECO:0000259" key="1">
    <source>
        <dbReference type="Pfam" id="PF00534"/>
    </source>
</evidence>
<comment type="caution">
    <text evidence="3">The sequence shown here is derived from an EMBL/GenBank/DDBJ whole genome shotgun (WGS) entry which is preliminary data.</text>
</comment>
<feature type="domain" description="Glycosyltransferase subfamily 4-like N-terminal" evidence="2">
    <location>
        <begin position="20"/>
        <end position="182"/>
    </location>
</feature>
<dbReference type="EMBL" id="JTJR01000047">
    <property type="protein sequence ID" value="OBX02982.1"/>
    <property type="molecule type" value="Genomic_DNA"/>
</dbReference>
<dbReference type="GO" id="GO:0016757">
    <property type="term" value="F:glycosyltransferase activity"/>
    <property type="evidence" value="ECO:0007669"/>
    <property type="project" value="InterPro"/>
</dbReference>
<organism evidence="3 4">
    <name type="scientific">Gallibacterium genomosp. 3</name>
    <dbReference type="NCBI Taxonomy" id="505345"/>
    <lineage>
        <taxon>Bacteria</taxon>
        <taxon>Pseudomonadati</taxon>
        <taxon>Pseudomonadota</taxon>
        <taxon>Gammaproteobacteria</taxon>
        <taxon>Pasteurellales</taxon>
        <taxon>Pasteurellaceae</taxon>
        <taxon>Gallibacterium</taxon>
    </lineage>
</organism>
<protein>
    <submittedName>
        <fullName evidence="3">Capsular biosynthesis protein</fullName>
    </submittedName>
</protein>
<name>A0A1A7PMR5_9PAST</name>
<dbReference type="Pfam" id="PF13439">
    <property type="entry name" value="Glyco_transf_4"/>
    <property type="match status" value="1"/>
</dbReference>
<gene>
    <name evidence="3" type="ORF">QV06_10595</name>
</gene>